<gene>
    <name evidence="1" type="ORF">K457DRAFT_132674</name>
</gene>
<proteinExistence type="predicted"/>
<dbReference type="Proteomes" id="UP000078512">
    <property type="component" value="Unassembled WGS sequence"/>
</dbReference>
<evidence type="ECO:0000313" key="2">
    <source>
        <dbReference type="Proteomes" id="UP000078512"/>
    </source>
</evidence>
<accession>A0A197KDY6</accession>
<organism evidence="1 2">
    <name type="scientific">Linnemannia elongata AG-77</name>
    <dbReference type="NCBI Taxonomy" id="1314771"/>
    <lineage>
        <taxon>Eukaryota</taxon>
        <taxon>Fungi</taxon>
        <taxon>Fungi incertae sedis</taxon>
        <taxon>Mucoromycota</taxon>
        <taxon>Mortierellomycotina</taxon>
        <taxon>Mortierellomycetes</taxon>
        <taxon>Mortierellales</taxon>
        <taxon>Mortierellaceae</taxon>
        <taxon>Linnemannia</taxon>
    </lineage>
</organism>
<protein>
    <submittedName>
        <fullName evidence="1">Uncharacterized protein</fullName>
    </submittedName>
</protein>
<sequence length="89" mass="9761">MKQKKNSFASFINEMVSNSSVTIINETSADIHARVTTTASGGNVGFYDISPGESEWWWRSDMQVAFVLRDDTGATETFVVKAGATYTIS</sequence>
<dbReference type="OrthoDB" id="2439937at2759"/>
<evidence type="ECO:0000313" key="1">
    <source>
        <dbReference type="EMBL" id="OAQ35388.1"/>
    </source>
</evidence>
<name>A0A197KDY6_9FUNG</name>
<dbReference type="EMBL" id="KV442014">
    <property type="protein sequence ID" value="OAQ35388.1"/>
    <property type="molecule type" value="Genomic_DNA"/>
</dbReference>
<keyword evidence="2" id="KW-1185">Reference proteome</keyword>
<dbReference type="AlphaFoldDB" id="A0A197KDY6"/>
<reference evidence="1 2" key="1">
    <citation type="submission" date="2016-05" db="EMBL/GenBank/DDBJ databases">
        <title>Genome sequencing reveals origins of a unique bacterial endosymbiosis in the earliest lineages of terrestrial Fungi.</title>
        <authorList>
            <consortium name="DOE Joint Genome Institute"/>
            <person name="Uehling J."/>
            <person name="Gryganskyi A."/>
            <person name="Hameed K."/>
            <person name="Tschaplinski T."/>
            <person name="Misztal P."/>
            <person name="Wu S."/>
            <person name="Desiro A."/>
            <person name="Vande Pol N."/>
            <person name="Du Z.-Y."/>
            <person name="Zienkiewicz A."/>
            <person name="Zienkiewicz K."/>
            <person name="Morin E."/>
            <person name="Tisserant E."/>
            <person name="Splivallo R."/>
            <person name="Hainaut M."/>
            <person name="Henrissat B."/>
            <person name="Ohm R."/>
            <person name="Kuo A."/>
            <person name="Yan J."/>
            <person name="Lipzen A."/>
            <person name="Nolan M."/>
            <person name="Labutti K."/>
            <person name="Barry K."/>
            <person name="Goldstein A."/>
            <person name="Labbe J."/>
            <person name="Schadt C."/>
            <person name="Tuskan G."/>
            <person name="Grigoriev I."/>
            <person name="Martin F."/>
            <person name="Vilgalys R."/>
            <person name="Bonito G."/>
        </authorList>
    </citation>
    <scope>NUCLEOTIDE SEQUENCE [LARGE SCALE GENOMIC DNA]</scope>
    <source>
        <strain evidence="1 2">AG-77</strain>
    </source>
</reference>